<evidence type="ECO:0000313" key="16">
    <source>
        <dbReference type="EMBL" id="RVX21550.1"/>
    </source>
</evidence>
<name>A0A438KK48_VITVI</name>
<dbReference type="InterPro" id="IPR017438">
    <property type="entry name" value="ATP-NAD_kinase_N"/>
</dbReference>
<comment type="similarity">
    <text evidence="1 11">Belongs to the eukaryotic diacylglycerol kinase family.</text>
</comment>
<evidence type="ECO:0000256" key="9">
    <source>
        <dbReference type="ARBA" id="ARBA00022840"/>
    </source>
</evidence>
<dbReference type="GO" id="GO:0005524">
    <property type="term" value="F:ATP binding"/>
    <property type="evidence" value="ECO:0007669"/>
    <property type="project" value="UniProtKB-KW"/>
</dbReference>
<dbReference type="EC" id="2.7.1.107" evidence="11"/>
<dbReference type="PROSITE" id="PS50146">
    <property type="entry name" value="DAGK"/>
    <property type="match status" value="1"/>
</dbReference>
<dbReference type="PANTHER" id="PTHR11255">
    <property type="entry name" value="DIACYLGLYCEROL KINASE"/>
    <property type="match status" value="1"/>
</dbReference>
<sequence>MIDLSNSLLRLLTTPDAYGPSVFGWLITGSFGILAIIYAFLKWQRRTSLNWIKAAAKAKKKVWKRLNVPLSHHSWTEEFAYDVQPCTCSVCLTSLVSPQTLGAKATPQNPVHRCSVCGVAAHFHCSKFAAKDCKCVAQAGFGHVQHQWSERWIDMDDNHEMSAFCFYCDEPCGVPLLDAPTWHCLWCQRLIHVKCHAKMSEESGDVCDLGALRRLILSPICVKEVDEEITRSRMLSSITGDIIASSVCGEIRRRRHRNKHGSVRSVNGKLQNTSPANTALQYVLNGLASLKQSSNQNKDPILKRGGRVLSGKDTQNGWQKKGRSIPYGQVKKYTLVDLPQDARPLLVFINTKSGAQYGPSLRRRLNMLLNPVQVVSTDIIFQYAIVSFEIYRHTHHCYLVMASPPAGKTTFIVVMASPPAGKTAFIVVMASPPAGKTAFMGLKTLPRPTHIQAKKIRKKEKGRKRDTALWKAGNYNAANFNVQYFRVLVCGGDGTVAWVLDAIERHNFESPPPVAVLPLGTGNDLSRVLQWGRGFSTVNGQGGLSTLLADINIAAVTMLDRWEVNIQEERSDSDRCKVQSKFMMNYLGIGCDAKVAYEFHTMREEKPEKFYSQGPVSPWCCIEVFNTELLFISYCFTFWKKFVNKLRYAKEGAKDIMDRTCADLPWQVWLEVDGRDIQIPKDAEGLIVLNIGSYMGGVDLWQNDYEHDDDFNLQCMHDKMLEVVCISGAWHLGKLQVGLSQARRVAQGKVIRIHASSAFPVQIDGEPFIQQPGCLEITHHGQVFMLRRASEEPRGHPAAIMTEVLVDAECRGVINAAQKKLLLQQMALQLS</sequence>
<proteinExistence type="inferred from homology"/>
<keyword evidence="9 11" id="KW-0067">ATP-binding</keyword>
<evidence type="ECO:0000256" key="4">
    <source>
        <dbReference type="ARBA" id="ARBA00022723"/>
    </source>
</evidence>
<feature type="region of interest" description="Disordered" evidence="12">
    <location>
        <begin position="295"/>
        <end position="321"/>
    </location>
</feature>
<evidence type="ECO:0000259" key="15">
    <source>
        <dbReference type="PROSITE" id="PS50146"/>
    </source>
</evidence>
<dbReference type="SUPFAM" id="SSF57889">
    <property type="entry name" value="Cysteine-rich domain"/>
    <property type="match status" value="1"/>
</dbReference>
<evidence type="ECO:0000256" key="1">
    <source>
        <dbReference type="ARBA" id="ARBA00009280"/>
    </source>
</evidence>
<organism evidence="16 17">
    <name type="scientific">Vitis vinifera</name>
    <name type="common">Grape</name>
    <dbReference type="NCBI Taxonomy" id="29760"/>
    <lineage>
        <taxon>Eukaryota</taxon>
        <taxon>Viridiplantae</taxon>
        <taxon>Streptophyta</taxon>
        <taxon>Embryophyta</taxon>
        <taxon>Tracheophyta</taxon>
        <taxon>Spermatophyta</taxon>
        <taxon>Magnoliopsida</taxon>
        <taxon>eudicotyledons</taxon>
        <taxon>Gunneridae</taxon>
        <taxon>Pentapetalae</taxon>
        <taxon>rosids</taxon>
        <taxon>Vitales</taxon>
        <taxon>Vitaceae</taxon>
        <taxon>Viteae</taxon>
        <taxon>Vitis</taxon>
    </lineage>
</organism>
<dbReference type="SUPFAM" id="SSF111331">
    <property type="entry name" value="NAD kinase/diacylglycerol kinase-like"/>
    <property type="match status" value="1"/>
</dbReference>
<gene>
    <name evidence="16" type="primary">DGK2</name>
    <name evidence="16" type="ORF">CK203_002171</name>
</gene>
<dbReference type="Gene3D" id="2.60.200.40">
    <property type="match status" value="1"/>
</dbReference>
<accession>A0A438KK48</accession>
<dbReference type="SMART" id="SM00109">
    <property type="entry name" value="C1"/>
    <property type="match status" value="2"/>
</dbReference>
<evidence type="ECO:0000256" key="12">
    <source>
        <dbReference type="SAM" id="MobiDB-lite"/>
    </source>
</evidence>
<evidence type="ECO:0000256" key="3">
    <source>
        <dbReference type="ARBA" id="ARBA00022679"/>
    </source>
</evidence>
<keyword evidence="5" id="KW-0677">Repeat</keyword>
<keyword evidence="3 11" id="KW-0808">Transferase</keyword>
<dbReference type="InterPro" id="IPR002219">
    <property type="entry name" value="PKC_DAG/PE"/>
</dbReference>
<reference evidence="16 17" key="1">
    <citation type="journal article" date="2018" name="PLoS Genet.">
        <title>Population sequencing reveals clonal diversity and ancestral inbreeding in the grapevine cultivar Chardonnay.</title>
        <authorList>
            <person name="Roach M.J."/>
            <person name="Johnson D.L."/>
            <person name="Bohlmann J."/>
            <person name="van Vuuren H.J."/>
            <person name="Jones S.J."/>
            <person name="Pretorius I.S."/>
            <person name="Schmidt S.A."/>
            <person name="Borneman A.R."/>
        </authorList>
    </citation>
    <scope>NUCLEOTIDE SEQUENCE [LARGE SCALE GENOMIC DNA]</scope>
    <source>
        <strain evidence="17">cv. Chardonnay</strain>
        <tissue evidence="16">Leaf</tissue>
    </source>
</reference>
<dbReference type="InterPro" id="IPR000756">
    <property type="entry name" value="Diacylglycerol_kin_accessory"/>
</dbReference>
<evidence type="ECO:0000256" key="2">
    <source>
        <dbReference type="ARBA" id="ARBA00011245"/>
    </source>
</evidence>
<dbReference type="GO" id="GO:0004143">
    <property type="term" value="F:ATP-dependent diacylglycerol kinase activity"/>
    <property type="evidence" value="ECO:0007669"/>
    <property type="project" value="UniProtKB-EC"/>
</dbReference>
<dbReference type="Gene3D" id="3.30.60.20">
    <property type="match status" value="1"/>
</dbReference>
<dbReference type="InterPro" id="IPR046349">
    <property type="entry name" value="C1-like_sf"/>
</dbReference>
<comment type="caution">
    <text evidence="16">The sequence shown here is derived from an EMBL/GenBank/DDBJ whole genome shotgun (WGS) entry which is preliminary data.</text>
</comment>
<dbReference type="InterPro" id="IPR016064">
    <property type="entry name" value="NAD/diacylglycerol_kinase_sf"/>
</dbReference>
<evidence type="ECO:0000256" key="8">
    <source>
        <dbReference type="ARBA" id="ARBA00022833"/>
    </source>
</evidence>
<dbReference type="AlphaFoldDB" id="A0A438KK48"/>
<comment type="catalytic activity">
    <reaction evidence="11">
        <text>a 1,2-diacyl-sn-glycerol + ATP = a 1,2-diacyl-sn-glycero-3-phosphate + ADP + H(+)</text>
        <dbReference type="Rhea" id="RHEA:10272"/>
        <dbReference type="ChEBI" id="CHEBI:15378"/>
        <dbReference type="ChEBI" id="CHEBI:17815"/>
        <dbReference type="ChEBI" id="CHEBI:30616"/>
        <dbReference type="ChEBI" id="CHEBI:58608"/>
        <dbReference type="ChEBI" id="CHEBI:456216"/>
        <dbReference type="EC" id="2.7.1.107"/>
    </reaction>
</comment>
<dbReference type="Gene3D" id="3.40.50.10330">
    <property type="entry name" value="Probable inorganic polyphosphate/atp-NAD kinase, domain 1"/>
    <property type="match status" value="1"/>
</dbReference>
<keyword evidence="8" id="KW-0862">Zinc</keyword>
<evidence type="ECO:0000256" key="7">
    <source>
        <dbReference type="ARBA" id="ARBA00022777"/>
    </source>
</evidence>
<feature type="transmembrane region" description="Helical" evidence="13">
    <location>
        <begin position="22"/>
        <end position="41"/>
    </location>
</feature>
<dbReference type="PROSITE" id="PS50081">
    <property type="entry name" value="ZF_DAG_PE_2"/>
    <property type="match status" value="2"/>
</dbReference>
<comment type="subunit">
    <text evidence="2">Monomer.</text>
</comment>
<dbReference type="Proteomes" id="UP000288805">
    <property type="component" value="Unassembled WGS sequence"/>
</dbReference>
<keyword evidence="13" id="KW-0472">Membrane</keyword>
<dbReference type="GO" id="GO:0046872">
    <property type="term" value="F:metal ion binding"/>
    <property type="evidence" value="ECO:0007669"/>
    <property type="project" value="UniProtKB-KW"/>
</dbReference>
<dbReference type="Pfam" id="PF00609">
    <property type="entry name" value="DAGK_acc"/>
    <property type="match status" value="2"/>
</dbReference>
<dbReference type="SMART" id="SM00046">
    <property type="entry name" value="DAGKc"/>
    <property type="match status" value="1"/>
</dbReference>
<keyword evidence="6 11" id="KW-0547">Nucleotide-binding</keyword>
<dbReference type="GO" id="GO:0007200">
    <property type="term" value="P:phospholipase C-activating G protein-coupled receptor signaling pathway"/>
    <property type="evidence" value="ECO:0007669"/>
    <property type="project" value="InterPro"/>
</dbReference>
<keyword evidence="7 11" id="KW-0418">Kinase</keyword>
<keyword evidence="4" id="KW-0479">Metal-binding</keyword>
<dbReference type="InterPro" id="IPR001206">
    <property type="entry name" value="Diacylglycerol_kinase_cat_dom"/>
</dbReference>
<feature type="domain" description="Phorbol-ester/DAG-type" evidence="14">
    <location>
        <begin position="145"/>
        <end position="207"/>
    </location>
</feature>
<evidence type="ECO:0000256" key="10">
    <source>
        <dbReference type="ARBA" id="ARBA00023016"/>
    </source>
</evidence>
<evidence type="ECO:0000256" key="6">
    <source>
        <dbReference type="ARBA" id="ARBA00022741"/>
    </source>
</evidence>
<evidence type="ECO:0000256" key="5">
    <source>
        <dbReference type="ARBA" id="ARBA00022737"/>
    </source>
</evidence>
<dbReference type="Pfam" id="PF00130">
    <property type="entry name" value="C1_1"/>
    <property type="match status" value="1"/>
</dbReference>
<dbReference type="Pfam" id="PF00781">
    <property type="entry name" value="DAGK_cat"/>
    <property type="match status" value="1"/>
</dbReference>
<dbReference type="CDD" id="cd00029">
    <property type="entry name" value="C1"/>
    <property type="match status" value="1"/>
</dbReference>
<dbReference type="SMART" id="SM00045">
    <property type="entry name" value="DAGKa"/>
    <property type="match status" value="1"/>
</dbReference>
<keyword evidence="13" id="KW-1133">Transmembrane helix</keyword>
<evidence type="ECO:0000259" key="14">
    <source>
        <dbReference type="PROSITE" id="PS50081"/>
    </source>
</evidence>
<feature type="domain" description="DAGKc" evidence="15">
    <location>
        <begin position="475"/>
        <end position="568"/>
    </location>
</feature>
<evidence type="ECO:0000313" key="17">
    <source>
        <dbReference type="Proteomes" id="UP000288805"/>
    </source>
</evidence>
<dbReference type="InterPro" id="IPR037607">
    <property type="entry name" value="DGK"/>
</dbReference>
<dbReference type="EMBL" id="QGNW01000005">
    <property type="protein sequence ID" value="RVX21550.1"/>
    <property type="molecule type" value="Genomic_DNA"/>
</dbReference>
<dbReference type="CDD" id="cd20805">
    <property type="entry name" value="C1_DGK_rpt2"/>
    <property type="match status" value="1"/>
</dbReference>
<evidence type="ECO:0000256" key="13">
    <source>
        <dbReference type="SAM" id="Phobius"/>
    </source>
</evidence>
<feature type="domain" description="Phorbol-ester/DAG-type" evidence="14">
    <location>
        <begin position="72"/>
        <end position="133"/>
    </location>
</feature>
<dbReference type="PANTHER" id="PTHR11255:SF104">
    <property type="entry name" value="DIACYLGLYCEROL KINASE 2"/>
    <property type="match status" value="1"/>
</dbReference>
<keyword evidence="10" id="KW-0346">Stress response</keyword>
<protein>
    <recommendedName>
        <fullName evidence="11">Diacylglycerol kinase</fullName>
        <shortName evidence="11">DAG kinase</shortName>
        <ecNumber evidence="11">2.7.1.107</ecNumber>
    </recommendedName>
</protein>
<keyword evidence="13" id="KW-0812">Transmembrane</keyword>
<evidence type="ECO:0000256" key="11">
    <source>
        <dbReference type="RuleBase" id="RU361128"/>
    </source>
</evidence>